<sequence>MNSSMITLCFGGRGEKCHIPKALPSNDSVAGPATQALFHFVIISSLCITATFVSIIYRQFRLKSESPQAFMQSGTIWSIIVFSLSTAQ</sequence>
<reference evidence="2 3" key="1">
    <citation type="submission" date="2024-03" db="EMBL/GenBank/DDBJ databases">
        <title>A high-quality draft genome sequence of Diaporthe vaccinii, a causative agent of upright dieback and viscid rot disease in cranberry plants.</title>
        <authorList>
            <person name="Sarrasin M."/>
            <person name="Lang B.F."/>
            <person name="Burger G."/>
        </authorList>
    </citation>
    <scope>NUCLEOTIDE SEQUENCE [LARGE SCALE GENOMIC DNA]</scope>
    <source>
        <strain evidence="2 3">IS7</strain>
    </source>
</reference>
<evidence type="ECO:0000313" key="2">
    <source>
        <dbReference type="EMBL" id="KAL2278542.1"/>
    </source>
</evidence>
<dbReference type="Proteomes" id="UP001600888">
    <property type="component" value="Unassembled WGS sequence"/>
</dbReference>
<comment type="caution">
    <text evidence="2">The sequence shown here is derived from an EMBL/GenBank/DDBJ whole genome shotgun (WGS) entry which is preliminary data.</text>
</comment>
<protein>
    <submittedName>
        <fullName evidence="2">Uncharacterized protein</fullName>
    </submittedName>
</protein>
<accession>A0ABR4E7X9</accession>
<proteinExistence type="predicted"/>
<gene>
    <name evidence="2" type="ORF">FJTKL_14290</name>
</gene>
<feature type="transmembrane region" description="Helical" evidence="1">
    <location>
        <begin position="36"/>
        <end position="57"/>
    </location>
</feature>
<evidence type="ECO:0000256" key="1">
    <source>
        <dbReference type="SAM" id="Phobius"/>
    </source>
</evidence>
<name>A0ABR4E7X9_9PEZI</name>
<keyword evidence="1" id="KW-0472">Membrane</keyword>
<keyword evidence="3" id="KW-1185">Reference proteome</keyword>
<keyword evidence="1" id="KW-0812">Transmembrane</keyword>
<evidence type="ECO:0000313" key="3">
    <source>
        <dbReference type="Proteomes" id="UP001600888"/>
    </source>
</evidence>
<dbReference type="EMBL" id="JBAWTH010000085">
    <property type="protein sequence ID" value="KAL2278542.1"/>
    <property type="molecule type" value="Genomic_DNA"/>
</dbReference>
<organism evidence="2 3">
    <name type="scientific">Diaporthe vaccinii</name>
    <dbReference type="NCBI Taxonomy" id="105482"/>
    <lineage>
        <taxon>Eukaryota</taxon>
        <taxon>Fungi</taxon>
        <taxon>Dikarya</taxon>
        <taxon>Ascomycota</taxon>
        <taxon>Pezizomycotina</taxon>
        <taxon>Sordariomycetes</taxon>
        <taxon>Sordariomycetidae</taxon>
        <taxon>Diaporthales</taxon>
        <taxon>Diaporthaceae</taxon>
        <taxon>Diaporthe</taxon>
        <taxon>Diaporthe eres species complex</taxon>
    </lineage>
</organism>
<keyword evidence="1" id="KW-1133">Transmembrane helix</keyword>